<comment type="caution">
    <text evidence="2">The sequence shown here is derived from an EMBL/GenBank/DDBJ whole genome shotgun (WGS) entry which is preliminary data.</text>
</comment>
<reference evidence="2" key="1">
    <citation type="submission" date="2022-11" db="EMBL/GenBank/DDBJ databases">
        <title>Genome Resource of Sclerotinia nivalis Strain SnTB1, a Plant Pathogen Isolated from American Ginseng.</title>
        <authorList>
            <person name="Fan S."/>
        </authorList>
    </citation>
    <scope>NUCLEOTIDE SEQUENCE</scope>
    <source>
        <strain evidence="2">SnTB1</strain>
    </source>
</reference>
<feature type="region of interest" description="Disordered" evidence="1">
    <location>
        <begin position="1"/>
        <end position="72"/>
    </location>
</feature>
<dbReference type="EMBL" id="JAPEIS010000018">
    <property type="protein sequence ID" value="KAJ8057901.1"/>
    <property type="molecule type" value="Genomic_DNA"/>
</dbReference>
<dbReference type="AlphaFoldDB" id="A0A9X0DC30"/>
<proteinExistence type="predicted"/>
<evidence type="ECO:0000313" key="2">
    <source>
        <dbReference type="EMBL" id="KAJ8057901.1"/>
    </source>
</evidence>
<evidence type="ECO:0000313" key="3">
    <source>
        <dbReference type="Proteomes" id="UP001152300"/>
    </source>
</evidence>
<organism evidence="2 3">
    <name type="scientific">Sclerotinia nivalis</name>
    <dbReference type="NCBI Taxonomy" id="352851"/>
    <lineage>
        <taxon>Eukaryota</taxon>
        <taxon>Fungi</taxon>
        <taxon>Dikarya</taxon>
        <taxon>Ascomycota</taxon>
        <taxon>Pezizomycotina</taxon>
        <taxon>Leotiomycetes</taxon>
        <taxon>Helotiales</taxon>
        <taxon>Sclerotiniaceae</taxon>
        <taxon>Sclerotinia</taxon>
    </lineage>
</organism>
<dbReference type="Proteomes" id="UP001152300">
    <property type="component" value="Unassembled WGS sequence"/>
</dbReference>
<gene>
    <name evidence="2" type="ORF">OCU04_013083</name>
</gene>
<accession>A0A9X0DC30</accession>
<feature type="compositionally biased region" description="Low complexity" evidence="1">
    <location>
        <begin position="30"/>
        <end position="54"/>
    </location>
</feature>
<keyword evidence="3" id="KW-1185">Reference proteome</keyword>
<feature type="compositionally biased region" description="Basic and acidic residues" evidence="1">
    <location>
        <begin position="9"/>
        <end position="22"/>
    </location>
</feature>
<evidence type="ECO:0000256" key="1">
    <source>
        <dbReference type="SAM" id="MobiDB-lite"/>
    </source>
</evidence>
<sequence length="174" mass="19317">MKQPPGPFDRTDIIGHQVDQDIHQGVQRFAAGNGQGQAENQGEAAQGQDANQDNTTQEATQEPDSTPGQWQCKLPYPFPRMHQLCDHVNEAGAEYCTSPVDFKEPGPWGLGHTEGCGRPKTAGLFEDPPKRTEPWDVHIYTDKYCELVNGDDEHVLRFVHLQDGRRVTAPTVDA</sequence>
<feature type="compositionally biased region" description="Polar residues" evidence="1">
    <location>
        <begin position="55"/>
        <end position="69"/>
    </location>
</feature>
<protein>
    <submittedName>
        <fullName evidence="2">Uncharacterized protein</fullName>
    </submittedName>
</protein>
<dbReference type="OrthoDB" id="10331174at2759"/>
<name>A0A9X0DC30_9HELO</name>